<evidence type="ECO:0000313" key="5">
    <source>
        <dbReference type="Proteomes" id="UP001530377"/>
    </source>
</evidence>
<gene>
    <name evidence="4" type="ORF">ACHAXA_003019</name>
</gene>
<accession>A0ABD3R7Y5</accession>
<dbReference type="PANTHER" id="PTHR32251">
    <property type="entry name" value="3-OXO-5-ALPHA-STEROID 4-DEHYDROGENASE"/>
    <property type="match status" value="1"/>
</dbReference>
<dbReference type="PROSITE" id="PS50244">
    <property type="entry name" value="S5A_REDUCTASE"/>
    <property type="match status" value="1"/>
</dbReference>
<dbReference type="InterPro" id="IPR010721">
    <property type="entry name" value="UstE-like"/>
</dbReference>
<evidence type="ECO:0000256" key="3">
    <source>
        <dbReference type="SAM" id="SignalP"/>
    </source>
</evidence>
<organism evidence="4 5">
    <name type="scientific">Cyclostephanos tholiformis</name>
    <dbReference type="NCBI Taxonomy" id="382380"/>
    <lineage>
        <taxon>Eukaryota</taxon>
        <taxon>Sar</taxon>
        <taxon>Stramenopiles</taxon>
        <taxon>Ochrophyta</taxon>
        <taxon>Bacillariophyta</taxon>
        <taxon>Coscinodiscophyceae</taxon>
        <taxon>Thalassiosirophycidae</taxon>
        <taxon>Stephanodiscales</taxon>
        <taxon>Stephanodiscaceae</taxon>
        <taxon>Cyclostephanos</taxon>
    </lineage>
</organism>
<dbReference type="EMBL" id="JALLPB020000439">
    <property type="protein sequence ID" value="KAL3809110.1"/>
    <property type="molecule type" value="Genomic_DNA"/>
</dbReference>
<feature type="transmembrane region" description="Helical" evidence="2">
    <location>
        <begin position="165"/>
        <end position="187"/>
    </location>
</feature>
<feature type="transmembrane region" description="Helical" evidence="2">
    <location>
        <begin position="323"/>
        <end position="342"/>
    </location>
</feature>
<feature type="chain" id="PRO_5044754735" description="Steroid 5-alpha reductase C-terminal domain-containing protein" evidence="3">
    <location>
        <begin position="34"/>
        <end position="474"/>
    </location>
</feature>
<feature type="transmembrane region" description="Helical" evidence="2">
    <location>
        <begin position="410"/>
        <end position="430"/>
    </location>
</feature>
<dbReference type="Gene3D" id="1.20.120.1630">
    <property type="match status" value="1"/>
</dbReference>
<keyword evidence="2" id="KW-0812">Transmembrane</keyword>
<reference evidence="4 5" key="1">
    <citation type="submission" date="2024-10" db="EMBL/GenBank/DDBJ databases">
        <title>Updated reference genomes for cyclostephanoid diatoms.</title>
        <authorList>
            <person name="Roberts W.R."/>
            <person name="Alverson A.J."/>
        </authorList>
    </citation>
    <scope>NUCLEOTIDE SEQUENCE [LARGE SCALE GENOMIC DNA]</scope>
    <source>
        <strain evidence="4 5">AJA228-03</strain>
    </source>
</reference>
<keyword evidence="2" id="KW-0472">Membrane</keyword>
<feature type="transmembrane region" description="Helical" evidence="2">
    <location>
        <begin position="370"/>
        <end position="390"/>
    </location>
</feature>
<evidence type="ECO:0000313" key="4">
    <source>
        <dbReference type="EMBL" id="KAL3809110.1"/>
    </source>
</evidence>
<keyword evidence="3" id="KW-0732">Signal</keyword>
<proteinExistence type="predicted"/>
<sequence length="474" mass="50686">MPSSLSLRTCSPWQWGKLSLLLLAGMSIPRSAAFNHGSRLLLLTPTNTFSQAKSSPGGVPRCNTVTSTSSAPRAGSLTMSAGGINNKKESKSKGSTVPAIFLGTMAFISGISVSNAASTAAAAVSGATVAPLVLPTITRLALVCLLPTLLGYYKSEYGVSYGYGTSMAASSYLILSSIANAAGLPLFPAIQDSASFARVLQPAGMVTLLSTTLSNLQSLLPASLPAFHAFAILFYGTRLDMFLLYRELFLARFRAMRERIEERAKKQGSRWKRTPFLLSCAFLYFCMMSPLLITSQVCSGISMTCGPNLGLDGGLASILELSLRFSVVMALLGFLLGAFGDLNKTVCKALRGEDELVTGGIFRFLRHPNYTGEVIGWVSSCLAGFLAVIWKTVSIGSSGGRVVLCKSMAPYLLLSVMGATGISFVLMTATTGLEFRQKEKYGGTDEYQQWIKKSWVGFKLAPKEVRSEDAESKK</sequence>
<dbReference type="PANTHER" id="PTHR32251:SF15">
    <property type="entry name" value="3-OXO-5-ALPHA-STEROID 4-DEHYDROGENASE (DUF1295)"/>
    <property type="match status" value="1"/>
</dbReference>
<evidence type="ECO:0000256" key="2">
    <source>
        <dbReference type="SAM" id="Phobius"/>
    </source>
</evidence>
<evidence type="ECO:0000256" key="1">
    <source>
        <dbReference type="SAM" id="MobiDB-lite"/>
    </source>
</evidence>
<comment type="caution">
    <text evidence="4">The sequence shown here is derived from an EMBL/GenBank/DDBJ whole genome shotgun (WGS) entry which is preliminary data.</text>
</comment>
<feature type="transmembrane region" description="Helical" evidence="2">
    <location>
        <begin position="129"/>
        <end position="153"/>
    </location>
</feature>
<dbReference type="Proteomes" id="UP001530377">
    <property type="component" value="Unassembled WGS sequence"/>
</dbReference>
<dbReference type="AlphaFoldDB" id="A0ABD3R7Y5"/>
<feature type="region of interest" description="Disordered" evidence="1">
    <location>
        <begin position="52"/>
        <end position="71"/>
    </location>
</feature>
<name>A0ABD3R7Y5_9STRA</name>
<feature type="transmembrane region" description="Helical" evidence="2">
    <location>
        <begin position="276"/>
        <end position="303"/>
    </location>
</feature>
<keyword evidence="5" id="KW-1185">Reference proteome</keyword>
<protein>
    <recommendedName>
        <fullName evidence="6">Steroid 5-alpha reductase C-terminal domain-containing protein</fullName>
    </recommendedName>
</protein>
<evidence type="ECO:0008006" key="6">
    <source>
        <dbReference type="Google" id="ProtNLM"/>
    </source>
</evidence>
<feature type="transmembrane region" description="Helical" evidence="2">
    <location>
        <begin position="97"/>
        <end position="117"/>
    </location>
</feature>
<feature type="signal peptide" evidence="3">
    <location>
        <begin position="1"/>
        <end position="33"/>
    </location>
</feature>
<keyword evidence="2" id="KW-1133">Transmembrane helix</keyword>
<feature type="transmembrane region" description="Helical" evidence="2">
    <location>
        <begin position="226"/>
        <end position="245"/>
    </location>
</feature>
<dbReference type="Pfam" id="PF06966">
    <property type="entry name" value="DUF1295"/>
    <property type="match status" value="1"/>
</dbReference>